<protein>
    <submittedName>
        <fullName evidence="14">Zinc finger protein 593 homolog</fullName>
    </submittedName>
</protein>
<reference evidence="14" key="1">
    <citation type="submission" date="2025-08" db="UniProtKB">
        <authorList>
            <consortium name="RefSeq"/>
        </authorList>
    </citation>
    <scope>IDENTIFICATION</scope>
    <source>
        <tissue evidence="14">Whole Larva</tissue>
    </source>
</reference>
<evidence type="ECO:0000256" key="2">
    <source>
        <dbReference type="ARBA" id="ARBA00004496"/>
    </source>
</evidence>
<evidence type="ECO:0000256" key="9">
    <source>
        <dbReference type="ARBA" id="ARBA00038064"/>
    </source>
</evidence>
<evidence type="ECO:0000256" key="4">
    <source>
        <dbReference type="ARBA" id="ARBA00022517"/>
    </source>
</evidence>
<dbReference type="Proteomes" id="UP000695000">
    <property type="component" value="Unplaced"/>
</dbReference>
<dbReference type="Pfam" id="PF12171">
    <property type="entry name" value="zf-C2H2_jaz"/>
    <property type="match status" value="1"/>
</dbReference>
<dbReference type="RefSeq" id="XP_017768631.1">
    <property type="nucleotide sequence ID" value="XM_017913142.1"/>
</dbReference>
<feature type="domain" description="C2H2-type" evidence="12">
    <location>
        <begin position="58"/>
        <end position="87"/>
    </location>
</feature>
<name>A0ABM1M231_NICVS</name>
<evidence type="ECO:0000259" key="12">
    <source>
        <dbReference type="PROSITE" id="PS50157"/>
    </source>
</evidence>
<sequence>MVYRRKKYHYGDTHLRKKYRTKRRTKDLDQIDEDIKPENAEKLIDQEVDLDKPGSAQFYCVHCARYFINDQALHDHFRTKVHKRRLKALELEPYTIEESVRAAGLGSFKEPQKRKITTQPEKEEVSAKKQKTD</sequence>
<comment type="similarity">
    <text evidence="9">Belongs to the ZNF593/BUD20 C2H2-type zinc-finger protein family.</text>
</comment>
<dbReference type="Gene3D" id="3.30.160.60">
    <property type="entry name" value="Classic Zinc Finger"/>
    <property type="match status" value="1"/>
</dbReference>
<feature type="region of interest" description="Disordered" evidence="11">
    <location>
        <begin position="107"/>
        <end position="133"/>
    </location>
</feature>
<proteinExistence type="inferred from homology"/>
<dbReference type="InterPro" id="IPR003604">
    <property type="entry name" value="Matrin/U1-like-C_Znf_C2H2"/>
</dbReference>
<evidence type="ECO:0000256" key="8">
    <source>
        <dbReference type="ARBA" id="ARBA00023242"/>
    </source>
</evidence>
<dbReference type="SMART" id="SM00451">
    <property type="entry name" value="ZnF_U1"/>
    <property type="match status" value="1"/>
</dbReference>
<keyword evidence="8" id="KW-0539">Nucleus</keyword>
<organism evidence="13 14">
    <name type="scientific">Nicrophorus vespilloides</name>
    <name type="common">Boreal carrion beetle</name>
    <dbReference type="NCBI Taxonomy" id="110193"/>
    <lineage>
        <taxon>Eukaryota</taxon>
        <taxon>Metazoa</taxon>
        <taxon>Ecdysozoa</taxon>
        <taxon>Arthropoda</taxon>
        <taxon>Hexapoda</taxon>
        <taxon>Insecta</taxon>
        <taxon>Pterygota</taxon>
        <taxon>Neoptera</taxon>
        <taxon>Endopterygota</taxon>
        <taxon>Coleoptera</taxon>
        <taxon>Polyphaga</taxon>
        <taxon>Staphyliniformia</taxon>
        <taxon>Silphidae</taxon>
        <taxon>Nicrophorinae</taxon>
        <taxon>Nicrophorus</taxon>
    </lineage>
</organism>
<dbReference type="PANTHER" id="PTHR46095">
    <property type="entry name" value="ZINC FINGER PROTEIN 593"/>
    <property type="match status" value="1"/>
</dbReference>
<dbReference type="InterPro" id="IPR022755">
    <property type="entry name" value="Znf_C2H2_jaz"/>
</dbReference>
<dbReference type="SUPFAM" id="SSF57667">
    <property type="entry name" value="beta-beta-alpha zinc fingers"/>
    <property type="match status" value="1"/>
</dbReference>
<evidence type="ECO:0000256" key="11">
    <source>
        <dbReference type="SAM" id="MobiDB-lite"/>
    </source>
</evidence>
<evidence type="ECO:0000256" key="10">
    <source>
        <dbReference type="PROSITE-ProRule" id="PRU00042"/>
    </source>
</evidence>
<dbReference type="InterPro" id="IPR051879">
    <property type="entry name" value="C2H2-ZF_Maturation_Protein"/>
</dbReference>
<evidence type="ECO:0000256" key="5">
    <source>
        <dbReference type="ARBA" id="ARBA00022723"/>
    </source>
</evidence>
<evidence type="ECO:0000256" key="7">
    <source>
        <dbReference type="ARBA" id="ARBA00022833"/>
    </source>
</evidence>
<feature type="compositionally biased region" description="Basic and acidic residues" evidence="11">
    <location>
        <begin position="120"/>
        <end position="133"/>
    </location>
</feature>
<keyword evidence="13" id="KW-1185">Reference proteome</keyword>
<dbReference type="InterPro" id="IPR036236">
    <property type="entry name" value="Znf_C2H2_sf"/>
</dbReference>
<keyword evidence="6 10" id="KW-0863">Zinc-finger</keyword>
<dbReference type="PROSITE" id="PS50157">
    <property type="entry name" value="ZINC_FINGER_C2H2_2"/>
    <property type="match status" value="1"/>
</dbReference>
<keyword evidence="3" id="KW-0963">Cytoplasm</keyword>
<gene>
    <name evidence="14" type="primary">LOC108556857</name>
</gene>
<evidence type="ECO:0000313" key="13">
    <source>
        <dbReference type="Proteomes" id="UP000695000"/>
    </source>
</evidence>
<dbReference type="PANTHER" id="PTHR46095:SF1">
    <property type="entry name" value="ZINC FINGER PROTEIN 593"/>
    <property type="match status" value="1"/>
</dbReference>
<evidence type="ECO:0000256" key="3">
    <source>
        <dbReference type="ARBA" id="ARBA00022490"/>
    </source>
</evidence>
<accession>A0ABM1M231</accession>
<dbReference type="PROSITE" id="PS00028">
    <property type="entry name" value="ZINC_FINGER_C2H2_1"/>
    <property type="match status" value="1"/>
</dbReference>
<evidence type="ECO:0000256" key="6">
    <source>
        <dbReference type="ARBA" id="ARBA00022771"/>
    </source>
</evidence>
<comment type="subcellular location">
    <subcellularLocation>
        <location evidence="2">Cytoplasm</location>
    </subcellularLocation>
    <subcellularLocation>
        <location evidence="1">Nucleus</location>
    </subcellularLocation>
</comment>
<keyword evidence="4" id="KW-0690">Ribosome biogenesis</keyword>
<evidence type="ECO:0000313" key="14">
    <source>
        <dbReference type="RefSeq" id="XP_017768631.1"/>
    </source>
</evidence>
<evidence type="ECO:0000256" key="1">
    <source>
        <dbReference type="ARBA" id="ARBA00004123"/>
    </source>
</evidence>
<dbReference type="GeneID" id="108556857"/>
<keyword evidence="7" id="KW-0862">Zinc</keyword>
<dbReference type="InterPro" id="IPR013087">
    <property type="entry name" value="Znf_C2H2_type"/>
</dbReference>
<keyword evidence="5" id="KW-0479">Metal-binding</keyword>